<evidence type="ECO:0000313" key="3">
    <source>
        <dbReference type="Proteomes" id="UP000001225"/>
    </source>
</evidence>
<sequence length="77" mass="8425">MNKTARQNVPSEHADDRWPKAPTHADKGTGVMPMPDEAPDVAGRARRGRAIAEPGDPGVITPEDDVLDTSHLHRHDR</sequence>
<evidence type="ECO:0000256" key="1">
    <source>
        <dbReference type="SAM" id="MobiDB-lite"/>
    </source>
</evidence>
<name>A9I2C0_BORPD</name>
<accession>A9I2C0</accession>
<proteinExistence type="predicted"/>
<organism evidence="2 3">
    <name type="scientific">Bordetella petrii (strain ATCC BAA-461 / DSM 12804 / CCUG 43448 / CIP 107267 / Se-1111R)</name>
    <dbReference type="NCBI Taxonomy" id="340100"/>
    <lineage>
        <taxon>Bacteria</taxon>
        <taxon>Pseudomonadati</taxon>
        <taxon>Pseudomonadota</taxon>
        <taxon>Betaproteobacteria</taxon>
        <taxon>Burkholderiales</taxon>
        <taxon>Alcaligenaceae</taxon>
        <taxon>Bordetella</taxon>
    </lineage>
</organism>
<keyword evidence="3" id="KW-1185">Reference proteome</keyword>
<dbReference type="Proteomes" id="UP000001225">
    <property type="component" value="Chromosome"/>
</dbReference>
<feature type="compositionally biased region" description="Basic and acidic residues" evidence="1">
    <location>
        <begin position="12"/>
        <end position="27"/>
    </location>
</feature>
<dbReference type="AlphaFoldDB" id="A9I2C0"/>
<feature type="region of interest" description="Disordered" evidence="1">
    <location>
        <begin position="1"/>
        <end position="77"/>
    </location>
</feature>
<evidence type="ECO:0000313" key="2">
    <source>
        <dbReference type="EMBL" id="CAP40955.1"/>
    </source>
</evidence>
<dbReference type="eggNOG" id="ENOG50313XD">
    <property type="taxonomic scope" value="Bacteria"/>
</dbReference>
<protein>
    <submittedName>
        <fullName evidence="2">Uncharacterized protein</fullName>
    </submittedName>
</protein>
<dbReference type="EMBL" id="AM902716">
    <property type="protein sequence ID" value="CAP40955.1"/>
    <property type="molecule type" value="Genomic_DNA"/>
</dbReference>
<reference evidence="2 3" key="1">
    <citation type="journal article" date="2008" name="BMC Genomics">
        <title>The missing link: Bordetella petrii is endowed with both the metabolic versatility of environmental bacteria and virulence traits of pathogenic Bordetellae.</title>
        <authorList>
            <person name="Gross R."/>
            <person name="Guzman C.A."/>
            <person name="Sebaihia M."/>
            <person name="Martins Dos Santos V.A."/>
            <person name="Pieper D.H."/>
            <person name="Koebnik R."/>
            <person name="Lechner M."/>
            <person name="Bartels D."/>
            <person name="Buhrmester J."/>
            <person name="Choudhuri J.V."/>
            <person name="Ebensen T."/>
            <person name="Gaigalat L."/>
            <person name="Herrmann S."/>
            <person name="Khachane A.N."/>
            <person name="Larisch C."/>
            <person name="Link S."/>
            <person name="Linke B."/>
            <person name="Meyer F."/>
            <person name="Mormann S."/>
            <person name="Nakunst D."/>
            <person name="Rueckert C."/>
            <person name="Schneiker-Bekel S."/>
            <person name="Schulze K."/>
            <person name="Vorhoelter F.J."/>
            <person name="Yevsa T."/>
            <person name="Engle J.T."/>
            <person name="Goldman W.E."/>
            <person name="Puehler A."/>
            <person name="Goebel U.B."/>
            <person name="Goesmann A."/>
            <person name="Bloecker H."/>
            <person name="Kaiser O."/>
            <person name="Martinez-Arias R."/>
        </authorList>
    </citation>
    <scope>NUCLEOTIDE SEQUENCE [LARGE SCALE GENOMIC DNA]</scope>
    <source>
        <strain evidence="3">ATCC BAA-461 / DSM 12804 / CCUG 43448 / CIP 107267 / Se-1111R</strain>
    </source>
</reference>
<gene>
    <name evidence="2" type="ordered locus">Bpet0623</name>
</gene>
<dbReference type="KEGG" id="bpt:Bpet0623"/>
<feature type="compositionally biased region" description="Polar residues" evidence="1">
    <location>
        <begin position="1"/>
        <end position="10"/>
    </location>
</feature>